<dbReference type="PANTHER" id="PTHR48050:SF13">
    <property type="entry name" value="STEROL 3-BETA-GLUCOSYLTRANSFERASE UGT80A2"/>
    <property type="match status" value="1"/>
</dbReference>
<dbReference type="EMBL" id="BARS01010387">
    <property type="protein sequence ID" value="GAF92996.1"/>
    <property type="molecule type" value="Genomic_DNA"/>
</dbReference>
<dbReference type="InterPro" id="IPR010610">
    <property type="entry name" value="EryCIII-like_C"/>
</dbReference>
<dbReference type="Gene3D" id="3.40.50.2000">
    <property type="entry name" value="Glycogen Phosphorylase B"/>
    <property type="match status" value="2"/>
</dbReference>
<dbReference type="AlphaFoldDB" id="X0U0W1"/>
<evidence type="ECO:0000259" key="1">
    <source>
        <dbReference type="Pfam" id="PF06722"/>
    </source>
</evidence>
<dbReference type="GO" id="GO:0016757">
    <property type="term" value="F:glycosyltransferase activity"/>
    <property type="evidence" value="ECO:0007669"/>
    <property type="project" value="UniProtKB-ARBA"/>
</dbReference>
<comment type="caution">
    <text evidence="2">The sequence shown here is derived from an EMBL/GenBank/DDBJ whole genome shotgun (WGS) entry which is preliminary data.</text>
</comment>
<sequence>FRYEPYLPGIAMAERSDLLIHHGGHGSSMTGPYTGTPAVIVPTYSERESNARRLAALGAALVVVPTQGASGEKDVSVEELRAKVRQVLSDPSFARNARRVAETIRTYGGASEAARLIDSFAKRV</sequence>
<dbReference type="SUPFAM" id="SSF53756">
    <property type="entry name" value="UDP-Glycosyltransferase/glycogen phosphorylase"/>
    <property type="match status" value="1"/>
</dbReference>
<feature type="domain" description="Erythromycin biosynthesis protein CIII-like C-terminal" evidence="1">
    <location>
        <begin position="6"/>
        <end position="104"/>
    </location>
</feature>
<organism evidence="2">
    <name type="scientific">marine sediment metagenome</name>
    <dbReference type="NCBI Taxonomy" id="412755"/>
    <lineage>
        <taxon>unclassified sequences</taxon>
        <taxon>metagenomes</taxon>
        <taxon>ecological metagenomes</taxon>
    </lineage>
</organism>
<name>X0U0W1_9ZZZZ</name>
<accession>X0U0W1</accession>
<evidence type="ECO:0000313" key="2">
    <source>
        <dbReference type="EMBL" id="GAF92996.1"/>
    </source>
</evidence>
<gene>
    <name evidence="2" type="ORF">S01H1_19265</name>
</gene>
<dbReference type="InterPro" id="IPR050426">
    <property type="entry name" value="Glycosyltransferase_28"/>
</dbReference>
<protein>
    <recommendedName>
        <fullName evidence="1">Erythromycin biosynthesis protein CIII-like C-terminal domain-containing protein</fullName>
    </recommendedName>
</protein>
<feature type="non-terminal residue" evidence="2">
    <location>
        <position position="1"/>
    </location>
</feature>
<dbReference type="Pfam" id="PF06722">
    <property type="entry name" value="EryCIII-like_C"/>
    <property type="match status" value="1"/>
</dbReference>
<dbReference type="PANTHER" id="PTHR48050">
    <property type="entry name" value="STEROL 3-BETA-GLUCOSYLTRANSFERASE"/>
    <property type="match status" value="1"/>
</dbReference>
<reference evidence="2" key="1">
    <citation type="journal article" date="2014" name="Front. Microbiol.">
        <title>High frequency of phylogenetically diverse reductive dehalogenase-homologous genes in deep subseafloor sedimentary metagenomes.</title>
        <authorList>
            <person name="Kawai M."/>
            <person name="Futagami T."/>
            <person name="Toyoda A."/>
            <person name="Takaki Y."/>
            <person name="Nishi S."/>
            <person name="Hori S."/>
            <person name="Arai W."/>
            <person name="Tsubouchi T."/>
            <person name="Morono Y."/>
            <person name="Uchiyama I."/>
            <person name="Ito T."/>
            <person name="Fujiyama A."/>
            <person name="Inagaki F."/>
            <person name="Takami H."/>
        </authorList>
    </citation>
    <scope>NUCLEOTIDE SEQUENCE</scope>
    <source>
        <strain evidence="2">Expedition CK06-06</strain>
    </source>
</reference>
<proteinExistence type="predicted"/>